<gene>
    <name evidence="2" type="ORF">S12H4_07440</name>
</gene>
<evidence type="ECO:0000256" key="1">
    <source>
        <dbReference type="SAM" id="MobiDB-lite"/>
    </source>
</evidence>
<feature type="compositionally biased region" description="Pro residues" evidence="1">
    <location>
        <begin position="113"/>
        <end position="122"/>
    </location>
</feature>
<name>X1R9G0_9ZZZZ</name>
<dbReference type="EMBL" id="BARW01002745">
    <property type="protein sequence ID" value="GAI59785.1"/>
    <property type="molecule type" value="Genomic_DNA"/>
</dbReference>
<feature type="region of interest" description="Disordered" evidence="1">
    <location>
        <begin position="102"/>
        <end position="122"/>
    </location>
</feature>
<proteinExistence type="predicted"/>
<dbReference type="CDD" id="cd01659">
    <property type="entry name" value="TRX_superfamily"/>
    <property type="match status" value="1"/>
</dbReference>
<accession>X1R9G0</accession>
<comment type="caution">
    <text evidence="2">The sequence shown here is derived from an EMBL/GenBank/DDBJ whole genome shotgun (WGS) entry which is preliminary data.</text>
</comment>
<reference evidence="2" key="1">
    <citation type="journal article" date="2014" name="Front. Microbiol.">
        <title>High frequency of phylogenetically diverse reductive dehalogenase-homologous genes in deep subseafloor sedimentary metagenomes.</title>
        <authorList>
            <person name="Kawai M."/>
            <person name="Futagami T."/>
            <person name="Toyoda A."/>
            <person name="Takaki Y."/>
            <person name="Nishi S."/>
            <person name="Hori S."/>
            <person name="Arai W."/>
            <person name="Tsubouchi T."/>
            <person name="Morono Y."/>
            <person name="Uchiyama I."/>
            <person name="Ito T."/>
            <person name="Fujiyama A."/>
            <person name="Inagaki F."/>
            <person name="Takami H."/>
        </authorList>
    </citation>
    <scope>NUCLEOTIDE SEQUENCE</scope>
    <source>
        <strain evidence="2">Expedition CK06-06</strain>
    </source>
</reference>
<sequence>MNETSEENKPERKIIILDSDECPPCEQIKRANKEKIESGEIKVLAVTSDEALELLEKAGAPDKIKYPAALVEDDKGVRVCDIYHSEDITLVACGNEIIAIREPPEEELAIPQPEEPPQSPSH</sequence>
<dbReference type="AlphaFoldDB" id="X1R9G0"/>
<organism evidence="2">
    <name type="scientific">marine sediment metagenome</name>
    <dbReference type="NCBI Taxonomy" id="412755"/>
    <lineage>
        <taxon>unclassified sequences</taxon>
        <taxon>metagenomes</taxon>
        <taxon>ecological metagenomes</taxon>
    </lineage>
</organism>
<evidence type="ECO:0000313" key="2">
    <source>
        <dbReference type="EMBL" id="GAI59785.1"/>
    </source>
</evidence>
<protein>
    <submittedName>
        <fullName evidence="2">Uncharacterized protein</fullName>
    </submittedName>
</protein>